<feature type="transmembrane region" description="Helical" evidence="8">
    <location>
        <begin position="325"/>
        <end position="342"/>
    </location>
</feature>
<comment type="subcellular location">
    <subcellularLocation>
        <location evidence="1">Cell membrane</location>
        <topology evidence="1">Multi-pass membrane protein</topology>
    </subcellularLocation>
</comment>
<feature type="region of interest" description="Disordered" evidence="7">
    <location>
        <begin position="515"/>
        <end position="536"/>
    </location>
</feature>
<feature type="transmembrane region" description="Helical" evidence="8">
    <location>
        <begin position="96"/>
        <end position="116"/>
    </location>
</feature>
<comment type="caution">
    <text evidence="9">The sequence shown here is derived from an EMBL/GenBank/DDBJ whole genome shotgun (WGS) entry which is preliminary data.</text>
</comment>
<dbReference type="InterPro" id="IPR000060">
    <property type="entry name" value="BCCT_transptr"/>
</dbReference>
<dbReference type="Pfam" id="PF02028">
    <property type="entry name" value="BCCT"/>
    <property type="match status" value="1"/>
</dbReference>
<feature type="transmembrane region" description="Helical" evidence="8">
    <location>
        <begin position="454"/>
        <end position="473"/>
    </location>
</feature>
<reference evidence="9" key="1">
    <citation type="submission" date="2020-06" db="EMBL/GenBank/DDBJ databases">
        <title>Haloterrigena sp. nov., an extremely halophilic archaeon isolated from a saline sediment.</title>
        <authorList>
            <person name="Liu B.-B."/>
        </authorList>
    </citation>
    <scope>NUCLEOTIDE SEQUENCE</scope>
    <source>
        <strain evidence="9">SYSU A121-1</strain>
    </source>
</reference>
<dbReference type="EMBL" id="JABURA010000002">
    <property type="protein sequence ID" value="NUB93514.1"/>
    <property type="molecule type" value="Genomic_DNA"/>
</dbReference>
<evidence type="ECO:0000256" key="1">
    <source>
        <dbReference type="ARBA" id="ARBA00004651"/>
    </source>
</evidence>
<feature type="transmembrane region" description="Helical" evidence="8">
    <location>
        <begin position="479"/>
        <end position="500"/>
    </location>
</feature>
<dbReference type="RefSeq" id="WP_174703169.1">
    <property type="nucleotide sequence ID" value="NZ_JABURA010000002.1"/>
</dbReference>
<name>A0A8J8GNU3_9EURY</name>
<keyword evidence="2" id="KW-0813">Transport</keyword>
<feature type="transmembrane region" description="Helical" evidence="8">
    <location>
        <begin position="16"/>
        <end position="36"/>
    </location>
</feature>
<sequence length="536" mass="57615">MKIRNAIERFAEELDVGVFSIGFGVALIAIVVFFLHPEASAKKMGAANEYLWSEFMWVYVFSMFLMVVFSLWLMFGPWGDIKLGSPDESPEFSTPAFFAMMFSAGIAAGIVFWGPAEALFHYDTVPPLISAESQTQSAAIGAIQYTLFHWGISYWVPYLIVALPIAFFAYRRDAPMRISTLLAPFLGVDNLDRPIAKVVDILAVFATIGGIATTLGFVGSQFLTGLQYNYGVTLGDGGTILVITGMTLAFTASVVLGVKRGIRKVSMFNMYGFALLCLATFLLGPTTYIMNTGLQAIGEYANGFLRMSLYTNASGSGEWVGNWTVFYWAWVFSWAPFGGLFVARISRGRTIRQVTATALIGATVATIPWFLTMGGTAIHLERTGAAPMLAAVSEHGVAVSGFPLFANLPLGSLLSLVFMTLVITFFVTSADSSTLALGMLTTGGKEHPSTINRVLWGGLMGGLASLLIVGGGLDALRSSAIITGGPFAVIGVLAIVGMCLEFQRIRPVLQANTDDQSAEIDEQSPPVFATNTDDDD</sequence>
<evidence type="ECO:0000256" key="3">
    <source>
        <dbReference type="ARBA" id="ARBA00022475"/>
    </source>
</evidence>
<feature type="transmembrane region" description="Helical" evidence="8">
    <location>
        <begin position="413"/>
        <end position="442"/>
    </location>
</feature>
<gene>
    <name evidence="9" type="ORF">HT576_21190</name>
</gene>
<dbReference type="AlphaFoldDB" id="A0A8J8GNU3"/>
<dbReference type="GO" id="GO:0022857">
    <property type="term" value="F:transmembrane transporter activity"/>
    <property type="evidence" value="ECO:0007669"/>
    <property type="project" value="InterPro"/>
</dbReference>
<feature type="transmembrane region" description="Helical" evidence="8">
    <location>
        <begin position="56"/>
        <end position="75"/>
    </location>
</feature>
<evidence type="ECO:0000256" key="6">
    <source>
        <dbReference type="ARBA" id="ARBA00023136"/>
    </source>
</evidence>
<evidence type="ECO:0000256" key="7">
    <source>
        <dbReference type="SAM" id="MobiDB-lite"/>
    </source>
</evidence>
<dbReference type="OrthoDB" id="141573at2157"/>
<evidence type="ECO:0000256" key="2">
    <source>
        <dbReference type="ARBA" id="ARBA00022448"/>
    </source>
</evidence>
<dbReference type="GO" id="GO:0005886">
    <property type="term" value="C:plasma membrane"/>
    <property type="evidence" value="ECO:0007669"/>
    <property type="project" value="UniProtKB-SubCell"/>
</dbReference>
<evidence type="ECO:0000256" key="8">
    <source>
        <dbReference type="SAM" id="Phobius"/>
    </source>
</evidence>
<feature type="transmembrane region" description="Helical" evidence="8">
    <location>
        <begin position="270"/>
        <end position="290"/>
    </location>
</feature>
<protein>
    <submittedName>
        <fullName evidence="9">BCCT family transporter</fullName>
    </submittedName>
</protein>
<proteinExistence type="predicted"/>
<evidence type="ECO:0000256" key="5">
    <source>
        <dbReference type="ARBA" id="ARBA00022989"/>
    </source>
</evidence>
<keyword evidence="5 8" id="KW-1133">Transmembrane helix</keyword>
<evidence type="ECO:0000313" key="9">
    <source>
        <dbReference type="EMBL" id="NUB93514.1"/>
    </source>
</evidence>
<accession>A0A8J8GNU3</accession>
<feature type="transmembrane region" description="Helical" evidence="8">
    <location>
        <begin position="238"/>
        <end position="258"/>
    </location>
</feature>
<feature type="transmembrane region" description="Helical" evidence="8">
    <location>
        <begin position="198"/>
        <end position="218"/>
    </location>
</feature>
<keyword evidence="6 8" id="KW-0472">Membrane</keyword>
<evidence type="ECO:0000256" key="4">
    <source>
        <dbReference type="ARBA" id="ARBA00022692"/>
    </source>
</evidence>
<dbReference type="PANTHER" id="PTHR30047:SF7">
    <property type="entry name" value="HIGH-AFFINITY CHOLINE TRANSPORT PROTEIN"/>
    <property type="match status" value="1"/>
</dbReference>
<evidence type="ECO:0000313" key="10">
    <source>
        <dbReference type="Proteomes" id="UP000728647"/>
    </source>
</evidence>
<keyword evidence="4 8" id="KW-0812">Transmembrane</keyword>
<dbReference type="PANTHER" id="PTHR30047">
    <property type="entry name" value="HIGH-AFFINITY CHOLINE TRANSPORT PROTEIN-RELATED"/>
    <property type="match status" value="1"/>
</dbReference>
<feature type="transmembrane region" description="Helical" evidence="8">
    <location>
        <begin position="354"/>
        <end position="371"/>
    </location>
</feature>
<keyword evidence="3" id="KW-1003">Cell membrane</keyword>
<dbReference type="Proteomes" id="UP000728647">
    <property type="component" value="Unassembled WGS sequence"/>
</dbReference>
<organism evidence="9 10">
    <name type="scientific">Haloterrigena gelatinilytica</name>
    <dbReference type="NCBI Taxonomy" id="2741724"/>
    <lineage>
        <taxon>Archaea</taxon>
        <taxon>Methanobacteriati</taxon>
        <taxon>Methanobacteriota</taxon>
        <taxon>Stenosarchaea group</taxon>
        <taxon>Halobacteria</taxon>
        <taxon>Halobacteriales</taxon>
        <taxon>Natrialbaceae</taxon>
        <taxon>Haloterrigena</taxon>
    </lineage>
</organism>
<feature type="transmembrane region" description="Helical" evidence="8">
    <location>
        <begin position="152"/>
        <end position="170"/>
    </location>
</feature>